<accession>A0A1J1HQ49</accession>
<dbReference type="OrthoDB" id="6126731at2759"/>
<reference evidence="2 3" key="1">
    <citation type="submission" date="2015-04" db="EMBL/GenBank/DDBJ databases">
        <authorList>
            <person name="Syromyatnikov M.Y."/>
            <person name="Popov V.N."/>
        </authorList>
    </citation>
    <scope>NUCLEOTIDE SEQUENCE [LARGE SCALE GENOMIC DNA]</scope>
</reference>
<name>A0A1J1HQ49_9DIPT</name>
<sequence>MFADIEGLSQQLMARLAMPPLETSTIFIDDPSTKRSALGPRQIEVRCVYFEDILDGKESIKHPSTGISEAHKQPPGNVYIKDHEKQQRTKFFGSRKNSRV</sequence>
<dbReference type="EMBL" id="CVRI01000014">
    <property type="protein sequence ID" value="CRK89650.1"/>
    <property type="molecule type" value="Genomic_DNA"/>
</dbReference>
<protein>
    <submittedName>
        <fullName evidence="2">CLUMA_CG003565, isoform A</fullName>
    </submittedName>
</protein>
<keyword evidence="3" id="KW-1185">Reference proteome</keyword>
<proteinExistence type="predicted"/>
<dbReference type="Proteomes" id="UP000183832">
    <property type="component" value="Unassembled WGS sequence"/>
</dbReference>
<feature type="region of interest" description="Disordered" evidence="1">
    <location>
        <begin position="59"/>
        <end position="100"/>
    </location>
</feature>
<evidence type="ECO:0000313" key="2">
    <source>
        <dbReference type="EMBL" id="CRK89650.1"/>
    </source>
</evidence>
<evidence type="ECO:0000313" key="3">
    <source>
        <dbReference type="Proteomes" id="UP000183832"/>
    </source>
</evidence>
<evidence type="ECO:0000256" key="1">
    <source>
        <dbReference type="SAM" id="MobiDB-lite"/>
    </source>
</evidence>
<gene>
    <name evidence="2" type="ORF">CLUMA_CG003565</name>
</gene>
<dbReference type="AlphaFoldDB" id="A0A1J1HQ49"/>
<organism evidence="2 3">
    <name type="scientific">Clunio marinus</name>
    <dbReference type="NCBI Taxonomy" id="568069"/>
    <lineage>
        <taxon>Eukaryota</taxon>
        <taxon>Metazoa</taxon>
        <taxon>Ecdysozoa</taxon>
        <taxon>Arthropoda</taxon>
        <taxon>Hexapoda</taxon>
        <taxon>Insecta</taxon>
        <taxon>Pterygota</taxon>
        <taxon>Neoptera</taxon>
        <taxon>Endopterygota</taxon>
        <taxon>Diptera</taxon>
        <taxon>Nematocera</taxon>
        <taxon>Chironomoidea</taxon>
        <taxon>Chironomidae</taxon>
        <taxon>Clunio</taxon>
    </lineage>
</organism>